<evidence type="ECO:0000256" key="12">
    <source>
        <dbReference type="ARBA" id="ARBA00049763"/>
    </source>
</evidence>
<evidence type="ECO:0000256" key="8">
    <source>
        <dbReference type="ARBA" id="ARBA00023136"/>
    </source>
</evidence>
<accession>A0ABQ9GQV8</accession>
<evidence type="ECO:0000313" key="15">
    <source>
        <dbReference type="EMBL" id="KAJ8874393.1"/>
    </source>
</evidence>
<organism evidence="15 16">
    <name type="scientific">Dryococelus australis</name>
    <dbReference type="NCBI Taxonomy" id="614101"/>
    <lineage>
        <taxon>Eukaryota</taxon>
        <taxon>Metazoa</taxon>
        <taxon>Ecdysozoa</taxon>
        <taxon>Arthropoda</taxon>
        <taxon>Hexapoda</taxon>
        <taxon>Insecta</taxon>
        <taxon>Pterygota</taxon>
        <taxon>Neoptera</taxon>
        <taxon>Polyneoptera</taxon>
        <taxon>Phasmatodea</taxon>
        <taxon>Verophasmatodea</taxon>
        <taxon>Anareolatae</taxon>
        <taxon>Phasmatidae</taxon>
        <taxon>Eurycanthinae</taxon>
        <taxon>Dryococelus</taxon>
    </lineage>
</organism>
<proteinExistence type="inferred from homology"/>
<evidence type="ECO:0000256" key="1">
    <source>
        <dbReference type="ARBA" id="ARBA00004477"/>
    </source>
</evidence>
<keyword evidence="3" id="KW-0645">Protease</keyword>
<evidence type="ECO:0000256" key="10">
    <source>
        <dbReference type="ARBA" id="ARBA00047280"/>
    </source>
</evidence>
<evidence type="ECO:0000256" key="6">
    <source>
        <dbReference type="ARBA" id="ARBA00022824"/>
    </source>
</evidence>
<dbReference type="EC" id="3.4.26.1" evidence="11"/>
<reference evidence="15 16" key="1">
    <citation type="submission" date="2023-02" db="EMBL/GenBank/DDBJ databases">
        <title>LHISI_Scaffold_Assembly.</title>
        <authorList>
            <person name="Stuart O.P."/>
            <person name="Cleave R."/>
            <person name="Magrath M.J.L."/>
            <person name="Mikheyev A.S."/>
        </authorList>
    </citation>
    <scope>NUCLEOTIDE SEQUENCE [LARGE SCALE GENOMIC DNA]</scope>
    <source>
        <strain evidence="15">Daus_M_001</strain>
        <tissue evidence="15">Leg muscle</tissue>
    </source>
</reference>
<feature type="domain" description="CAAX prenyl protease 2/Lysostaphin resistance protein A-like" evidence="14">
    <location>
        <begin position="128"/>
        <end position="232"/>
    </location>
</feature>
<gene>
    <name evidence="15" type="ORF">PR048_025242</name>
</gene>
<dbReference type="Pfam" id="PF02517">
    <property type="entry name" value="Rce1-like"/>
    <property type="match status" value="1"/>
</dbReference>
<feature type="transmembrane region" description="Helical" evidence="13">
    <location>
        <begin position="73"/>
        <end position="94"/>
    </location>
</feature>
<comment type="catalytic activity">
    <reaction evidence="10">
        <text>Hydrolyzes the peptide bond -P2-(S-farnesyl or geranylgeranyl)C-P1'-P2'-P3'-COOH where P1' and P2' are amino acids with aliphatic sidechains and P3' is any C-terminal residue.</text>
        <dbReference type="EC" id="3.4.26.1"/>
    </reaction>
</comment>
<evidence type="ECO:0000256" key="13">
    <source>
        <dbReference type="SAM" id="Phobius"/>
    </source>
</evidence>
<dbReference type="PANTHER" id="PTHR13046">
    <property type="entry name" value="PROTEASE U48 CAAX PRENYL PROTEASE RCE1"/>
    <property type="match status" value="1"/>
</dbReference>
<evidence type="ECO:0000256" key="5">
    <source>
        <dbReference type="ARBA" id="ARBA00022801"/>
    </source>
</evidence>
<keyword evidence="8 13" id="KW-0472">Membrane</keyword>
<evidence type="ECO:0000256" key="7">
    <source>
        <dbReference type="ARBA" id="ARBA00022989"/>
    </source>
</evidence>
<evidence type="ECO:0000256" key="3">
    <source>
        <dbReference type="ARBA" id="ARBA00022670"/>
    </source>
</evidence>
<evidence type="ECO:0000256" key="2">
    <source>
        <dbReference type="ARBA" id="ARBA00006897"/>
    </source>
</evidence>
<evidence type="ECO:0000256" key="4">
    <source>
        <dbReference type="ARBA" id="ARBA00022692"/>
    </source>
</evidence>
<keyword evidence="7 13" id="KW-1133">Transmembrane helix</keyword>
<protein>
    <recommendedName>
        <fullName evidence="12">CAAX prenyl protease 2</fullName>
        <ecNumber evidence="11">3.4.26.1</ecNumber>
    </recommendedName>
    <alternativeName>
        <fullName evidence="9">Farnesylated proteins-converting enzyme 2</fullName>
    </alternativeName>
</protein>
<feature type="transmembrane region" description="Helical" evidence="13">
    <location>
        <begin position="191"/>
        <end position="213"/>
    </location>
</feature>
<evidence type="ECO:0000313" key="16">
    <source>
        <dbReference type="Proteomes" id="UP001159363"/>
    </source>
</evidence>
<evidence type="ECO:0000256" key="9">
    <source>
        <dbReference type="ARBA" id="ARBA00032607"/>
    </source>
</evidence>
<comment type="similarity">
    <text evidence="2">Belongs to the peptidase U48 family.</text>
</comment>
<name>A0ABQ9GQV8_9NEOP</name>
<sequence length="283" mass="32869">MPVVLFVSIEIVLILLLNLVPRKYVFRILKCIYDSLKTVKKRWFSVIIGFFVLKFLLEVGMRQLQNYQNHDLYYTASLRSGLLVIVVYSVMVTARLLLSPLCVLCLILLLHSCCVSEPLVHVSNFRNLIWLRNHIVAPLSEEFTFRACMLPLLVQCFRPMTAVFVCPLFFGIAHFHHMVERMKNGLDFKRALMISCFQFMYTTLFGAYSAFLFVRTGHFAAPLTAHIFCNHMGFPDFAEILTYKDPRRICLVCLFIVGLVAWCMLLVPLTNPTWYGNDLFWKK</sequence>
<dbReference type="PANTHER" id="PTHR13046:SF0">
    <property type="entry name" value="CAAX PRENYL PROTEASE 2"/>
    <property type="match status" value="1"/>
</dbReference>
<evidence type="ECO:0000259" key="14">
    <source>
        <dbReference type="Pfam" id="PF02517"/>
    </source>
</evidence>
<keyword evidence="16" id="KW-1185">Reference proteome</keyword>
<dbReference type="Proteomes" id="UP001159363">
    <property type="component" value="Chromosome 9"/>
</dbReference>
<keyword evidence="4 13" id="KW-0812">Transmembrane</keyword>
<dbReference type="InterPro" id="IPR039731">
    <property type="entry name" value="Rce1"/>
</dbReference>
<dbReference type="InterPro" id="IPR003675">
    <property type="entry name" value="Rce1/LyrA-like_dom"/>
</dbReference>
<feature type="transmembrane region" description="Helical" evidence="13">
    <location>
        <begin position="249"/>
        <end position="269"/>
    </location>
</feature>
<feature type="transmembrane region" description="Helical" evidence="13">
    <location>
        <begin position="6"/>
        <end position="22"/>
    </location>
</feature>
<keyword evidence="6" id="KW-0256">Endoplasmic reticulum</keyword>
<feature type="transmembrane region" description="Helical" evidence="13">
    <location>
        <begin position="159"/>
        <end position="179"/>
    </location>
</feature>
<evidence type="ECO:0000256" key="11">
    <source>
        <dbReference type="ARBA" id="ARBA00049729"/>
    </source>
</evidence>
<feature type="transmembrane region" description="Helical" evidence="13">
    <location>
        <begin position="43"/>
        <end position="61"/>
    </location>
</feature>
<dbReference type="EMBL" id="JARBHB010000010">
    <property type="protein sequence ID" value="KAJ8874393.1"/>
    <property type="molecule type" value="Genomic_DNA"/>
</dbReference>
<keyword evidence="5" id="KW-0378">Hydrolase</keyword>
<comment type="caution">
    <text evidence="15">The sequence shown here is derived from an EMBL/GenBank/DDBJ whole genome shotgun (WGS) entry which is preliminary data.</text>
</comment>
<comment type="subcellular location">
    <subcellularLocation>
        <location evidence="1">Endoplasmic reticulum membrane</location>
        <topology evidence="1">Multi-pass membrane protein</topology>
    </subcellularLocation>
</comment>